<evidence type="ECO:0000313" key="1">
    <source>
        <dbReference type="EMBL" id="MDO3382389.1"/>
    </source>
</evidence>
<name>A0ABT8TFU2_9GAMM</name>
<evidence type="ECO:0000313" key="2">
    <source>
        <dbReference type="Proteomes" id="UP001168380"/>
    </source>
</evidence>
<dbReference type="Proteomes" id="UP001168380">
    <property type="component" value="Unassembled WGS sequence"/>
</dbReference>
<proteinExistence type="predicted"/>
<comment type="caution">
    <text evidence="1">The sequence shown here is derived from an EMBL/GenBank/DDBJ whole genome shotgun (WGS) entry which is preliminary data.</text>
</comment>
<dbReference type="RefSeq" id="WP_302712628.1">
    <property type="nucleotide sequence ID" value="NZ_JAULRT010000052.1"/>
</dbReference>
<keyword evidence="2" id="KW-1185">Reference proteome</keyword>
<sequence length="187" mass="20816">MTSAWRSRLQDDPSLRDTSRWPQVEYLAVTPDQKRILSRNLIMVTKALEGQPLRAIEREHKMASGRLSHLLNRCLGGDPHAPPALMLGLIPGIHLRQGQRRTPLGTVSQQTGDACAFRHLLKTVAGLSEHLDHLINGHLKQSRCGINLQVKDFHDGLLAYLRAASWRARSIRLTGQHGVTTPHGITS</sequence>
<reference evidence="1" key="1">
    <citation type="submission" date="2023-07" db="EMBL/GenBank/DDBJ databases">
        <title>Gilvimarinus algae sp. nov., isolated from the surface of Kelp.</title>
        <authorList>
            <person name="Sun Y.Y."/>
            <person name="Gong Y."/>
            <person name="Du Z.J."/>
        </authorList>
    </citation>
    <scope>NUCLEOTIDE SEQUENCE</scope>
    <source>
        <strain evidence="1">SDUM040014</strain>
    </source>
</reference>
<protein>
    <submittedName>
        <fullName evidence="1">Uncharacterized protein</fullName>
    </submittedName>
</protein>
<gene>
    <name evidence="1" type="ORF">QWI16_09395</name>
</gene>
<accession>A0ABT8TFU2</accession>
<organism evidence="1 2">
    <name type="scientific">Gilvimarinus algae</name>
    <dbReference type="NCBI Taxonomy" id="3058037"/>
    <lineage>
        <taxon>Bacteria</taxon>
        <taxon>Pseudomonadati</taxon>
        <taxon>Pseudomonadota</taxon>
        <taxon>Gammaproteobacteria</taxon>
        <taxon>Cellvibrionales</taxon>
        <taxon>Cellvibrionaceae</taxon>
        <taxon>Gilvimarinus</taxon>
    </lineage>
</organism>
<dbReference type="EMBL" id="JAULRT010000052">
    <property type="protein sequence ID" value="MDO3382389.1"/>
    <property type="molecule type" value="Genomic_DNA"/>
</dbReference>